<evidence type="ECO:0008006" key="3">
    <source>
        <dbReference type="Google" id="ProtNLM"/>
    </source>
</evidence>
<evidence type="ECO:0000313" key="2">
    <source>
        <dbReference type="Proteomes" id="UP000321412"/>
    </source>
</evidence>
<evidence type="ECO:0000313" key="1">
    <source>
        <dbReference type="EMBL" id="TXD34280.1"/>
    </source>
</evidence>
<name>A0A5C6XAF0_9DELT</name>
<dbReference type="Proteomes" id="UP000321412">
    <property type="component" value="Unassembled WGS sequence"/>
</dbReference>
<keyword evidence="2" id="KW-1185">Reference proteome</keyword>
<gene>
    <name evidence="1" type="ORF">FRC98_18995</name>
</gene>
<dbReference type="OrthoDB" id="5516925at2"/>
<dbReference type="PROSITE" id="PS51257">
    <property type="entry name" value="PROKAR_LIPOPROTEIN"/>
    <property type="match status" value="1"/>
</dbReference>
<sequence>MNMSTKIQTLTLAALMVTSGCGESQPPIEVAIPVVVDATGPGSAETDLGYRIELSEARFAFGNVRFLTGGSEHASLPARAYDLVIPSARAHPGHGEGGEVMGELPGDYEVDWVSEGDRDLGSATLLEGDYTSASLTLARFSEAPELSIRLAGTATREGESTDFTFEVAAPEGREITAIYFPHAITSELVPDGLLRFRFVFEEVFGQGHLFDGVDFEALATGGVVSFGATENDPIYLEVRRRLLSHDHVKFQLQE</sequence>
<dbReference type="EMBL" id="VOSM01000014">
    <property type="protein sequence ID" value="TXD34280.1"/>
    <property type="molecule type" value="Genomic_DNA"/>
</dbReference>
<protein>
    <recommendedName>
        <fullName evidence="3">Lipoprotein</fullName>
    </recommendedName>
</protein>
<reference evidence="1 2" key="1">
    <citation type="submission" date="2019-08" db="EMBL/GenBank/DDBJ databases">
        <title>Bradymonadales sp. TMQ4.</title>
        <authorList>
            <person name="Liang Q."/>
        </authorList>
    </citation>
    <scope>NUCLEOTIDE SEQUENCE [LARGE SCALE GENOMIC DNA]</scope>
    <source>
        <strain evidence="1 2">TMQ4</strain>
    </source>
</reference>
<accession>A0A5C6XAF0</accession>
<proteinExistence type="predicted"/>
<organism evidence="1 2">
    <name type="scientific">Lujinxingia vulgaris</name>
    <dbReference type="NCBI Taxonomy" id="2600176"/>
    <lineage>
        <taxon>Bacteria</taxon>
        <taxon>Deltaproteobacteria</taxon>
        <taxon>Bradymonadales</taxon>
        <taxon>Lujinxingiaceae</taxon>
        <taxon>Lujinxingia</taxon>
    </lineage>
</organism>
<dbReference type="AlphaFoldDB" id="A0A5C6XAF0"/>
<comment type="caution">
    <text evidence="1">The sequence shown here is derived from an EMBL/GenBank/DDBJ whole genome shotgun (WGS) entry which is preliminary data.</text>
</comment>